<dbReference type="Proteomes" id="UP001236014">
    <property type="component" value="Chromosome"/>
</dbReference>
<keyword evidence="3" id="KW-0645">Protease</keyword>
<reference evidence="3 4" key="1">
    <citation type="submission" date="2023-06" db="EMBL/GenBank/DDBJ databases">
        <authorList>
            <person name="Oyuntsetseg B."/>
            <person name="Kim S.B."/>
        </authorList>
    </citation>
    <scope>NUCLEOTIDE SEQUENCE [LARGE SCALE GENOMIC DNA]</scope>
    <source>
        <strain evidence="3 4">2-15</strain>
    </source>
</reference>
<feature type="transmembrane region" description="Helical" evidence="1">
    <location>
        <begin position="60"/>
        <end position="81"/>
    </location>
</feature>
<keyword evidence="4" id="KW-1185">Reference proteome</keyword>
<sequence>MRRALLGLVTAAGTGLLGWSLSTPPGSARFHGRTGAVAAAWVAGGLAAGPPPRGTSRHPVAGPVAVAAGAFGAFYGAALVARRIPPLSRAIAGVLAYADRGSGPAVYATTLITGAAEEVFFRGALQGSVTRAPVATSTAVYALSTVATRNPALVLASIVMGTLFGLQRRATGGIQAPLLTHVVWSALMLTGLPPLFETPAPPG</sequence>
<accession>A0A9Y2MS38</accession>
<dbReference type="Pfam" id="PF02517">
    <property type="entry name" value="Rce1-like"/>
    <property type="match status" value="1"/>
</dbReference>
<proteinExistence type="predicted"/>
<feature type="domain" description="CAAX prenyl protease 2/Lysostaphin resistance protein A-like" evidence="2">
    <location>
        <begin position="106"/>
        <end position="186"/>
    </location>
</feature>
<evidence type="ECO:0000256" key="1">
    <source>
        <dbReference type="SAM" id="Phobius"/>
    </source>
</evidence>
<dbReference type="EC" id="3.4.-.-" evidence="3"/>
<keyword evidence="1" id="KW-0472">Membrane</keyword>
<keyword evidence="3" id="KW-0378">Hydrolase</keyword>
<organism evidence="3 4">
    <name type="scientific">Amycolatopsis carbonis</name>
    <dbReference type="NCBI Taxonomy" id="715471"/>
    <lineage>
        <taxon>Bacteria</taxon>
        <taxon>Bacillati</taxon>
        <taxon>Actinomycetota</taxon>
        <taxon>Actinomycetes</taxon>
        <taxon>Pseudonocardiales</taxon>
        <taxon>Pseudonocardiaceae</taxon>
        <taxon>Amycolatopsis</taxon>
    </lineage>
</organism>
<keyword evidence="1" id="KW-0812">Transmembrane</keyword>
<dbReference type="AlphaFoldDB" id="A0A9Y2MS38"/>
<evidence type="ECO:0000313" key="4">
    <source>
        <dbReference type="Proteomes" id="UP001236014"/>
    </source>
</evidence>
<gene>
    <name evidence="3" type="ORF">QRX50_32540</name>
</gene>
<keyword evidence="1" id="KW-1133">Transmembrane helix</keyword>
<protein>
    <submittedName>
        <fullName evidence="3">CPBP family intramembrane metalloprotease</fullName>
        <ecNumber evidence="3">3.4.-.-</ecNumber>
    </submittedName>
</protein>
<dbReference type="InterPro" id="IPR003675">
    <property type="entry name" value="Rce1/LyrA-like_dom"/>
</dbReference>
<dbReference type="GO" id="GO:0008237">
    <property type="term" value="F:metallopeptidase activity"/>
    <property type="evidence" value="ECO:0007669"/>
    <property type="project" value="UniProtKB-KW"/>
</dbReference>
<dbReference type="KEGG" id="acab:QRX50_32540"/>
<dbReference type="EMBL" id="CP127294">
    <property type="protein sequence ID" value="WIX76181.1"/>
    <property type="molecule type" value="Genomic_DNA"/>
</dbReference>
<dbReference type="RefSeq" id="WP_285966934.1">
    <property type="nucleotide sequence ID" value="NZ_CP127294.1"/>
</dbReference>
<name>A0A9Y2MS38_9PSEU</name>
<evidence type="ECO:0000259" key="2">
    <source>
        <dbReference type="Pfam" id="PF02517"/>
    </source>
</evidence>
<dbReference type="GO" id="GO:0080120">
    <property type="term" value="P:CAAX-box protein maturation"/>
    <property type="evidence" value="ECO:0007669"/>
    <property type="project" value="UniProtKB-ARBA"/>
</dbReference>
<dbReference type="GO" id="GO:0004175">
    <property type="term" value="F:endopeptidase activity"/>
    <property type="evidence" value="ECO:0007669"/>
    <property type="project" value="UniProtKB-ARBA"/>
</dbReference>
<keyword evidence="3" id="KW-0482">Metalloprotease</keyword>
<evidence type="ECO:0000313" key="3">
    <source>
        <dbReference type="EMBL" id="WIX76181.1"/>
    </source>
</evidence>